<gene>
    <name evidence="2" type="ORF">EV657_1579</name>
</gene>
<dbReference type="Proteomes" id="UP000295484">
    <property type="component" value="Unassembled WGS sequence"/>
</dbReference>
<dbReference type="InterPro" id="IPR001387">
    <property type="entry name" value="Cro/C1-type_HTH"/>
</dbReference>
<evidence type="ECO:0000313" key="3">
    <source>
        <dbReference type="Proteomes" id="UP000295484"/>
    </source>
</evidence>
<dbReference type="RefSeq" id="WP_134079783.1">
    <property type="nucleotide sequence ID" value="NZ_SOEB01000057.1"/>
</dbReference>
<dbReference type="PROSITE" id="PS50943">
    <property type="entry name" value="HTH_CROC1"/>
    <property type="match status" value="1"/>
</dbReference>
<dbReference type="InterPro" id="IPR010982">
    <property type="entry name" value="Lambda_DNA-bd_dom_sf"/>
</dbReference>
<sequence length="101" mass="11193">MVDMSWRERLRVAIQDAGKSMRAVSLASGNGPGYVHSILSDGKEPTMDNLAAVCDAIPVSLIYILYGLDVSEEDFEILRALREHPEIRQGIYQIIRAKSSS</sequence>
<evidence type="ECO:0000259" key="1">
    <source>
        <dbReference type="PROSITE" id="PS50943"/>
    </source>
</evidence>
<proteinExistence type="predicted"/>
<dbReference type="AlphaFoldDB" id="A0A4R8F8A6"/>
<protein>
    <recommendedName>
        <fullName evidence="1">HTH cro/C1-type domain-containing protein</fullName>
    </recommendedName>
</protein>
<accession>A0A4R8F8A6</accession>
<feature type="domain" description="HTH cro/C1-type" evidence="1">
    <location>
        <begin position="10"/>
        <end position="64"/>
    </location>
</feature>
<dbReference type="SMART" id="SM00530">
    <property type="entry name" value="HTH_XRE"/>
    <property type="match status" value="1"/>
</dbReference>
<reference evidence="2 3" key="1">
    <citation type="submission" date="2019-03" db="EMBL/GenBank/DDBJ databases">
        <title>Genomic Encyclopedia of Type Strains, Phase IV (KMG-IV): sequencing the most valuable type-strain genomes for metagenomic binning, comparative biology and taxonomic classification.</title>
        <authorList>
            <person name="Goeker M."/>
        </authorList>
    </citation>
    <scope>NUCLEOTIDE SEQUENCE [LARGE SCALE GENOMIC DNA]</scope>
    <source>
        <strain evidence="2 3">JA181</strain>
    </source>
</reference>
<comment type="caution">
    <text evidence="2">The sequence shown here is derived from an EMBL/GenBank/DDBJ whole genome shotgun (WGS) entry which is preliminary data.</text>
</comment>
<dbReference type="SUPFAM" id="SSF47413">
    <property type="entry name" value="lambda repressor-like DNA-binding domains"/>
    <property type="match status" value="1"/>
</dbReference>
<dbReference type="EMBL" id="SOEB01000057">
    <property type="protein sequence ID" value="TDX19708.1"/>
    <property type="molecule type" value="Genomic_DNA"/>
</dbReference>
<name>A0A4R8F8A6_9RHOB</name>
<organism evidence="2 3">
    <name type="scientific">Rhodovulum visakhapatnamense</name>
    <dbReference type="NCBI Taxonomy" id="364297"/>
    <lineage>
        <taxon>Bacteria</taxon>
        <taxon>Pseudomonadati</taxon>
        <taxon>Pseudomonadota</taxon>
        <taxon>Alphaproteobacteria</taxon>
        <taxon>Rhodobacterales</taxon>
        <taxon>Paracoccaceae</taxon>
        <taxon>Rhodovulum</taxon>
    </lineage>
</organism>
<evidence type="ECO:0000313" key="2">
    <source>
        <dbReference type="EMBL" id="TDX19708.1"/>
    </source>
</evidence>
<dbReference type="GO" id="GO:0003677">
    <property type="term" value="F:DNA binding"/>
    <property type="evidence" value="ECO:0007669"/>
    <property type="project" value="InterPro"/>
</dbReference>